<feature type="transmembrane region" description="Helical" evidence="1">
    <location>
        <begin position="924"/>
        <end position="944"/>
    </location>
</feature>
<keyword evidence="1" id="KW-0812">Transmembrane</keyword>
<feature type="transmembrane region" description="Helical" evidence="1">
    <location>
        <begin position="150"/>
        <end position="168"/>
    </location>
</feature>
<dbReference type="SUPFAM" id="SSF55961">
    <property type="entry name" value="Bet v1-like"/>
    <property type="match status" value="1"/>
</dbReference>
<feature type="transmembrane region" description="Helical" evidence="1">
    <location>
        <begin position="295"/>
        <end position="316"/>
    </location>
</feature>
<evidence type="ECO:0000256" key="1">
    <source>
        <dbReference type="SAM" id="Phobius"/>
    </source>
</evidence>
<keyword evidence="3" id="KW-1185">Reference proteome</keyword>
<feature type="transmembrane region" description="Helical" evidence="1">
    <location>
        <begin position="328"/>
        <end position="348"/>
    </location>
</feature>
<keyword evidence="1" id="KW-1133">Transmembrane helix</keyword>
<accession>A0A9W7C161</accession>
<dbReference type="Gene3D" id="3.30.530.20">
    <property type="match status" value="1"/>
</dbReference>
<dbReference type="EMBL" id="BRXY01000501">
    <property type="protein sequence ID" value="GMH97785.1"/>
    <property type="molecule type" value="Genomic_DNA"/>
</dbReference>
<feature type="transmembrane region" description="Helical" evidence="1">
    <location>
        <begin position="214"/>
        <end position="230"/>
    </location>
</feature>
<dbReference type="InterPro" id="IPR023393">
    <property type="entry name" value="START-like_dom_sf"/>
</dbReference>
<organism evidence="2 3">
    <name type="scientific">Triparma strigata</name>
    <dbReference type="NCBI Taxonomy" id="1606541"/>
    <lineage>
        <taxon>Eukaryota</taxon>
        <taxon>Sar</taxon>
        <taxon>Stramenopiles</taxon>
        <taxon>Ochrophyta</taxon>
        <taxon>Bolidophyceae</taxon>
        <taxon>Parmales</taxon>
        <taxon>Triparmaceae</taxon>
        <taxon>Triparma</taxon>
    </lineage>
</organism>
<name>A0A9W7C161_9STRA</name>
<sequence>MIHPEQQAEIHALDIVPEGRSGCTRHFPRSSTTTKLMICFVLTCLFWSSVFPSFEHPASTPFRIICVSMGTVLPTISWGLFLYPKRLKFAPLRAAAVRERGDKEAFRGPIIFGIVSIAIVTMSVTTNYNLYPPLTSPNYSPRQNRYMESVLRWAIRSFMMFVVPFTAWYAYGHSCKKDACPITYAGKYYIPIFLLLNFFTTLCIGVLYDYSNEIIFVQILLGPLLGLVIIQDKTCDPSKEFRLNEQGKTRYIENDGRYFGLLLCLFATYAVTMGAILGRVSAAALLAGFGPHRSLIIRSITLQICSSITIGAAEVVAKRSSSMEKFGVLMMPIYIATNAFQLSFFLDIHIRFREFPGWKLFLKLIGVSVAASIFKNSGGNEVLAWILRFRDYPFACSKTFRSLQTKLTVDSFSEVVAFFLVASMFLLEHHWIRYFGDNVRIANIGEDGLPHEPLRVDYDMSHCAFSCVGFRLEETEPPRGEWKRINFKMLILFLVASARTIMLSLERMLVIDWRLNRYRTSVISGDIDIEENSVDDSIIDALSTQPTESTEERAERGVRGRGGMSSMGSAIVSGIDFMDKYQYNPSIYGSFVVRKAEEARRYVENMNSNLSNGWDPDMNKWEGVPITEFVCSRSHGWVRKHPVARIWQVMEKTDHVRANPAQLAALLSSTNNCLPSNANDQTFVEQLHPGVRTLYQYYGASFGLTDRDALWTEVLYRFDDGAVIVAFFSCEHPARPPLPGVRRITIPPCGIMLYPEEDGTTTVVQGWGVDLKSSFITNTLFRKSIVNYLKRCSHAHICECIEIKNKGEELLDNFRHPASQAIPINTSNIVSMLSDLEQPSLRNQPFRPFVPKPKESNPYSNVPMFADFPTNSSAWGEVPSNFGSENTDEVTISNPTQHSRGFVVDSTPPFEVTIATFGNWPVHLIFAIIWTVANTLSFGLWAAAFLKPHGDHGLFCIEGDDCTFSIPLSDTRD</sequence>
<evidence type="ECO:0000313" key="3">
    <source>
        <dbReference type="Proteomes" id="UP001165085"/>
    </source>
</evidence>
<dbReference type="Proteomes" id="UP001165085">
    <property type="component" value="Unassembled WGS sequence"/>
</dbReference>
<protein>
    <submittedName>
        <fullName evidence="2">Uncharacterized protein</fullName>
    </submittedName>
</protein>
<feature type="transmembrane region" description="Helical" evidence="1">
    <location>
        <begin position="258"/>
        <end position="289"/>
    </location>
</feature>
<dbReference type="AlphaFoldDB" id="A0A9W7C161"/>
<evidence type="ECO:0000313" key="2">
    <source>
        <dbReference type="EMBL" id="GMH97785.1"/>
    </source>
</evidence>
<dbReference type="OrthoDB" id="214950at2759"/>
<feature type="transmembrane region" description="Helical" evidence="1">
    <location>
        <begin position="60"/>
        <end position="83"/>
    </location>
</feature>
<feature type="transmembrane region" description="Helical" evidence="1">
    <location>
        <begin position="188"/>
        <end position="208"/>
    </location>
</feature>
<gene>
    <name evidence="2" type="ORF">TrST_g12656</name>
</gene>
<proteinExistence type="predicted"/>
<comment type="caution">
    <text evidence="2">The sequence shown here is derived from an EMBL/GenBank/DDBJ whole genome shotgun (WGS) entry which is preliminary data.</text>
</comment>
<keyword evidence="1" id="KW-0472">Membrane</keyword>
<feature type="transmembrane region" description="Helical" evidence="1">
    <location>
        <begin position="36"/>
        <end position="54"/>
    </location>
</feature>
<reference evidence="3" key="1">
    <citation type="journal article" date="2023" name="Commun. Biol.">
        <title>Genome analysis of Parmales, the sister group of diatoms, reveals the evolutionary specialization of diatoms from phago-mixotrophs to photoautotrophs.</title>
        <authorList>
            <person name="Ban H."/>
            <person name="Sato S."/>
            <person name="Yoshikawa S."/>
            <person name="Yamada K."/>
            <person name="Nakamura Y."/>
            <person name="Ichinomiya M."/>
            <person name="Sato N."/>
            <person name="Blanc-Mathieu R."/>
            <person name="Endo H."/>
            <person name="Kuwata A."/>
            <person name="Ogata H."/>
        </authorList>
    </citation>
    <scope>NUCLEOTIDE SEQUENCE [LARGE SCALE GENOMIC DNA]</scope>
    <source>
        <strain evidence="3">NIES 3701</strain>
    </source>
</reference>
<feature type="transmembrane region" description="Helical" evidence="1">
    <location>
        <begin position="110"/>
        <end position="130"/>
    </location>
</feature>